<dbReference type="OrthoDB" id="9911051at2"/>
<keyword evidence="2" id="KW-1133">Transmembrane helix</keyword>
<protein>
    <submittedName>
        <fullName evidence="3">Uncharacterized protein</fullName>
    </submittedName>
</protein>
<dbReference type="Proteomes" id="UP000002384">
    <property type="component" value="Chromosome"/>
</dbReference>
<feature type="region of interest" description="Disordered" evidence="1">
    <location>
        <begin position="57"/>
        <end position="77"/>
    </location>
</feature>
<dbReference type="KEGG" id="cyc:PCC7424_4942"/>
<sequence>MNQLTVSSQKLNGRQIDSYLFWLRVKNFLSVGFFSTIVAVFLLITMFYRFSDLDKLTGNQPTTIQPNNTKELTTQKN</sequence>
<evidence type="ECO:0000313" key="4">
    <source>
        <dbReference type="Proteomes" id="UP000002384"/>
    </source>
</evidence>
<dbReference type="RefSeq" id="WP_015956877.1">
    <property type="nucleotide sequence ID" value="NC_011729.1"/>
</dbReference>
<dbReference type="EMBL" id="CP001291">
    <property type="protein sequence ID" value="ACK73296.1"/>
    <property type="molecule type" value="Genomic_DNA"/>
</dbReference>
<evidence type="ECO:0000313" key="3">
    <source>
        <dbReference type="EMBL" id="ACK73296.1"/>
    </source>
</evidence>
<name>B7KEH8_GLOC7</name>
<keyword evidence="4" id="KW-1185">Reference proteome</keyword>
<keyword evidence="2" id="KW-0472">Membrane</keyword>
<evidence type="ECO:0000256" key="1">
    <source>
        <dbReference type="SAM" id="MobiDB-lite"/>
    </source>
</evidence>
<evidence type="ECO:0000256" key="2">
    <source>
        <dbReference type="SAM" id="Phobius"/>
    </source>
</evidence>
<keyword evidence="2" id="KW-0812">Transmembrane</keyword>
<dbReference type="eggNOG" id="ENOG5030WD5">
    <property type="taxonomic scope" value="Bacteria"/>
</dbReference>
<dbReference type="HOGENOM" id="CLU_198870_0_0_3"/>
<reference evidence="4" key="1">
    <citation type="journal article" date="2011" name="MBio">
        <title>Novel metabolic attributes of the genus Cyanothece, comprising a group of unicellular nitrogen-fixing Cyanobacteria.</title>
        <authorList>
            <person name="Bandyopadhyay A."/>
            <person name="Elvitigala T."/>
            <person name="Welsh E."/>
            <person name="Stockel J."/>
            <person name="Liberton M."/>
            <person name="Min H."/>
            <person name="Sherman L.A."/>
            <person name="Pakrasi H.B."/>
        </authorList>
    </citation>
    <scope>NUCLEOTIDE SEQUENCE [LARGE SCALE GENOMIC DNA]</scope>
    <source>
        <strain evidence="4">PCC 7424</strain>
    </source>
</reference>
<organism evidence="3 4">
    <name type="scientific">Gloeothece citriformis (strain PCC 7424)</name>
    <name type="common">Cyanothece sp. (strain PCC 7424)</name>
    <dbReference type="NCBI Taxonomy" id="65393"/>
    <lineage>
        <taxon>Bacteria</taxon>
        <taxon>Bacillati</taxon>
        <taxon>Cyanobacteriota</taxon>
        <taxon>Cyanophyceae</taxon>
        <taxon>Oscillatoriophycideae</taxon>
        <taxon>Chroococcales</taxon>
        <taxon>Aphanothecaceae</taxon>
        <taxon>Gloeothece</taxon>
        <taxon>Gloeothece citriformis</taxon>
    </lineage>
</organism>
<gene>
    <name evidence="3" type="ordered locus">PCC7424_4942</name>
</gene>
<dbReference type="AlphaFoldDB" id="B7KEH8"/>
<feature type="transmembrane region" description="Helical" evidence="2">
    <location>
        <begin position="28"/>
        <end position="48"/>
    </location>
</feature>
<accession>B7KEH8</accession>
<proteinExistence type="predicted"/>